<name>A0A934WQN7_9BURK</name>
<gene>
    <name evidence="2" type="ORF">JJB11_25795</name>
</gene>
<proteinExistence type="predicted"/>
<dbReference type="EMBL" id="JAEPWM010000025">
    <property type="protein sequence ID" value="MBK6009527.1"/>
    <property type="molecule type" value="Genomic_DNA"/>
</dbReference>
<comment type="caution">
    <text evidence="2">The sequence shown here is derived from an EMBL/GenBank/DDBJ whole genome shotgun (WGS) entry which is preliminary data.</text>
</comment>
<reference evidence="2" key="1">
    <citation type="journal article" date="2012" name="J. Microbiol. Biotechnol.">
        <title>Ramlibacter ginsenosidimutans sp. nov., with ginsenoside-converting activity.</title>
        <authorList>
            <person name="Wang L."/>
            <person name="An D.S."/>
            <person name="Kim S.G."/>
            <person name="Jin F.X."/>
            <person name="Kim S.C."/>
            <person name="Lee S.T."/>
            <person name="Im W.T."/>
        </authorList>
    </citation>
    <scope>NUCLEOTIDE SEQUENCE</scope>
    <source>
        <strain evidence="2">KACC 17527</strain>
    </source>
</reference>
<dbReference type="AlphaFoldDB" id="A0A934WQN7"/>
<accession>A0A934WQN7</accession>
<evidence type="ECO:0000313" key="2">
    <source>
        <dbReference type="EMBL" id="MBK6009527.1"/>
    </source>
</evidence>
<evidence type="ECO:0000256" key="1">
    <source>
        <dbReference type="SAM" id="MobiDB-lite"/>
    </source>
</evidence>
<protein>
    <submittedName>
        <fullName evidence="2">DUF1269 domain-containing protein</fullName>
    </submittedName>
</protein>
<reference evidence="2" key="2">
    <citation type="submission" date="2021-01" db="EMBL/GenBank/DDBJ databases">
        <authorList>
            <person name="Kang M."/>
        </authorList>
    </citation>
    <scope>NUCLEOTIDE SEQUENCE</scope>
    <source>
        <strain evidence="2">KACC 17527</strain>
    </source>
</reference>
<organism evidence="2 3">
    <name type="scientific">Ramlibacter ginsenosidimutans</name>
    <dbReference type="NCBI Taxonomy" id="502333"/>
    <lineage>
        <taxon>Bacteria</taxon>
        <taxon>Pseudomonadati</taxon>
        <taxon>Pseudomonadota</taxon>
        <taxon>Betaproteobacteria</taxon>
        <taxon>Burkholderiales</taxon>
        <taxon>Comamonadaceae</taxon>
        <taxon>Ramlibacter</taxon>
    </lineage>
</organism>
<feature type="compositionally biased region" description="Polar residues" evidence="1">
    <location>
        <begin position="121"/>
        <end position="130"/>
    </location>
</feature>
<keyword evidence="3" id="KW-1185">Reference proteome</keyword>
<sequence>MLLLNPVAGLAAGLVLGAGAGAVSGALADYGIADDFIRHTARELEPGSSALLILPRAGRLRTAGPGAGALRRAHRADCADTAAGRAAEEGGLRCAPAALNAPGGLFRVPQRCVARTRSHASRTAGSASSQPRREVPRAACQLRASWSSVAGQSRGCPCRAERVPWR</sequence>
<feature type="region of interest" description="Disordered" evidence="1">
    <location>
        <begin position="117"/>
        <end position="136"/>
    </location>
</feature>
<dbReference type="Proteomes" id="UP000630528">
    <property type="component" value="Unassembled WGS sequence"/>
</dbReference>
<evidence type="ECO:0000313" key="3">
    <source>
        <dbReference type="Proteomes" id="UP000630528"/>
    </source>
</evidence>
<dbReference type="Pfam" id="PF06897">
    <property type="entry name" value="DUF1269"/>
    <property type="match status" value="1"/>
</dbReference>
<dbReference type="InterPro" id="IPR009200">
    <property type="entry name" value="DUF1269_membrane"/>
</dbReference>